<evidence type="ECO:0000313" key="3">
    <source>
        <dbReference type="Proteomes" id="UP000008983"/>
    </source>
</evidence>
<dbReference type="EMBL" id="GL983320">
    <property type="protein sequence ID" value="EGR33786.1"/>
    <property type="molecule type" value="Genomic_DNA"/>
</dbReference>
<organism evidence="2 3">
    <name type="scientific">Ichthyophthirius multifiliis</name>
    <name type="common">White spot disease agent</name>
    <name type="synonym">Ich</name>
    <dbReference type="NCBI Taxonomy" id="5932"/>
    <lineage>
        <taxon>Eukaryota</taxon>
        <taxon>Sar</taxon>
        <taxon>Alveolata</taxon>
        <taxon>Ciliophora</taxon>
        <taxon>Intramacronucleata</taxon>
        <taxon>Oligohymenophorea</taxon>
        <taxon>Hymenostomatida</taxon>
        <taxon>Ophryoglenina</taxon>
        <taxon>Ichthyophthirius</taxon>
    </lineage>
</organism>
<sequence length="119" mass="14666">QTYCLIKISVLYFFGFFHYLSIRKLLKIQEFEKTSVSNYQKFSIQNFTGFKTRPLFNKPYKLQIWDFTNFIYDENQSQNYLLISYSKQYKWSPNFIFPIKINIIFSPYIFRFVCNNYPF</sequence>
<feature type="transmembrane region" description="Helical" evidence="1">
    <location>
        <begin position="6"/>
        <end position="22"/>
    </location>
</feature>
<accession>G0QLW8</accession>
<evidence type="ECO:0000256" key="1">
    <source>
        <dbReference type="SAM" id="Phobius"/>
    </source>
</evidence>
<dbReference type="Proteomes" id="UP000008983">
    <property type="component" value="Unassembled WGS sequence"/>
</dbReference>
<name>G0QLW8_ICHMU</name>
<dbReference type="RefSeq" id="XP_004039010.1">
    <property type="nucleotide sequence ID" value="XM_004038962.1"/>
</dbReference>
<evidence type="ECO:0000313" key="2">
    <source>
        <dbReference type="EMBL" id="EGR33786.1"/>
    </source>
</evidence>
<gene>
    <name evidence="2" type="ORF">IMG5_037930</name>
</gene>
<keyword evidence="1" id="KW-0472">Membrane</keyword>
<keyword evidence="1" id="KW-0812">Transmembrane</keyword>
<proteinExistence type="predicted"/>
<dbReference type="AlphaFoldDB" id="G0QLW8"/>
<evidence type="ECO:0008006" key="4">
    <source>
        <dbReference type="Google" id="ProtNLM"/>
    </source>
</evidence>
<protein>
    <recommendedName>
        <fullName evidence="4">Transmembrane protein</fullName>
    </recommendedName>
</protein>
<feature type="non-terminal residue" evidence="2">
    <location>
        <position position="1"/>
    </location>
</feature>
<reference evidence="2 3" key="1">
    <citation type="submission" date="2011-07" db="EMBL/GenBank/DDBJ databases">
        <authorList>
            <person name="Coyne R."/>
            <person name="Brami D."/>
            <person name="Johnson J."/>
            <person name="Hostetler J."/>
            <person name="Hannick L."/>
            <person name="Clark T."/>
            <person name="Cassidy-Hanley D."/>
            <person name="Inman J."/>
        </authorList>
    </citation>
    <scope>NUCLEOTIDE SEQUENCE [LARGE SCALE GENOMIC DNA]</scope>
    <source>
        <strain evidence="2 3">G5</strain>
    </source>
</reference>
<dbReference type="InParanoid" id="G0QLW8"/>
<keyword evidence="1" id="KW-1133">Transmembrane helix</keyword>
<keyword evidence="3" id="KW-1185">Reference proteome</keyword>
<dbReference type="GeneID" id="14909974"/>